<feature type="domain" description="GST N-terminal" evidence="1">
    <location>
        <begin position="1"/>
        <end position="81"/>
    </location>
</feature>
<keyword evidence="3" id="KW-1185">Reference proteome</keyword>
<accession>A0A4Z1ADU9</accession>
<comment type="caution">
    <text evidence="2">The sequence shown here is derived from an EMBL/GenBank/DDBJ whole genome shotgun (WGS) entry which is preliminary data.</text>
</comment>
<dbReference type="InterPro" id="IPR036249">
    <property type="entry name" value="Thioredoxin-like_sf"/>
</dbReference>
<dbReference type="InterPro" id="IPR040079">
    <property type="entry name" value="Glutathione_S-Trfase"/>
</dbReference>
<dbReference type="SUPFAM" id="SSF52833">
    <property type="entry name" value="Thioredoxin-like"/>
    <property type="match status" value="1"/>
</dbReference>
<dbReference type="PANTHER" id="PTHR44051:SF8">
    <property type="entry name" value="GLUTATHIONE S-TRANSFERASE GSTA"/>
    <property type="match status" value="1"/>
</dbReference>
<evidence type="ECO:0000259" key="1">
    <source>
        <dbReference type="PROSITE" id="PS50404"/>
    </source>
</evidence>
<dbReference type="GO" id="GO:0016740">
    <property type="term" value="F:transferase activity"/>
    <property type="evidence" value="ECO:0007669"/>
    <property type="project" value="UniProtKB-KW"/>
</dbReference>
<dbReference type="RefSeq" id="WP_135583843.1">
    <property type="nucleotide sequence ID" value="NZ_RQGO01000005.1"/>
</dbReference>
<dbReference type="Gene3D" id="3.40.30.10">
    <property type="entry name" value="Glutaredoxin"/>
    <property type="match status" value="1"/>
</dbReference>
<keyword evidence="2" id="KW-0808">Transferase</keyword>
<dbReference type="CDD" id="cd00299">
    <property type="entry name" value="GST_C_family"/>
    <property type="match status" value="1"/>
</dbReference>
<dbReference type="Gene3D" id="1.20.1050.10">
    <property type="match status" value="1"/>
</dbReference>
<evidence type="ECO:0000313" key="3">
    <source>
        <dbReference type="Proteomes" id="UP000298263"/>
    </source>
</evidence>
<organism evidence="2 3">
    <name type="scientific">Leptospira congkakensis</name>
    <dbReference type="NCBI Taxonomy" id="2484932"/>
    <lineage>
        <taxon>Bacteria</taxon>
        <taxon>Pseudomonadati</taxon>
        <taxon>Spirochaetota</taxon>
        <taxon>Spirochaetia</taxon>
        <taxon>Leptospirales</taxon>
        <taxon>Leptospiraceae</taxon>
        <taxon>Leptospira</taxon>
    </lineage>
</organism>
<dbReference type="InterPro" id="IPR036282">
    <property type="entry name" value="Glutathione-S-Trfase_C_sf"/>
</dbReference>
<dbReference type="AlphaFoldDB" id="A0A4Z1ADU9"/>
<sequence length="202" mass="23979">MYQLYSHPRSPYSMRVHIYLRYRNIPYETVTVALDKLENRKRPYLQINPYGKVPTFKDGDFVLAESSAIIRYLEEKHSFPNPFFSTEPQSRAILNQAINRCESEFCFPGSVVYFAKKFLPEEKWDEKRMKDSVKRMGRHLDILEGILESNDYLHENRFGFLEVLYAPFIKNIPMMDIKIPLSVENWVKRVLEIECVKEILGE</sequence>
<proteinExistence type="predicted"/>
<dbReference type="EMBL" id="RQGP01000022">
    <property type="protein sequence ID" value="TGL90742.1"/>
    <property type="molecule type" value="Genomic_DNA"/>
</dbReference>
<evidence type="ECO:0000313" key="2">
    <source>
        <dbReference type="EMBL" id="TGL90742.1"/>
    </source>
</evidence>
<protein>
    <submittedName>
        <fullName evidence="2">Glutathione S-transferase family protein</fullName>
    </submittedName>
</protein>
<dbReference type="Proteomes" id="UP000298263">
    <property type="component" value="Unassembled WGS sequence"/>
</dbReference>
<dbReference type="InterPro" id="IPR004045">
    <property type="entry name" value="Glutathione_S-Trfase_N"/>
</dbReference>
<dbReference type="SUPFAM" id="SSF47616">
    <property type="entry name" value="GST C-terminal domain-like"/>
    <property type="match status" value="1"/>
</dbReference>
<name>A0A4Z1ADU9_9LEPT</name>
<dbReference type="Pfam" id="PF13417">
    <property type="entry name" value="GST_N_3"/>
    <property type="match status" value="1"/>
</dbReference>
<dbReference type="OrthoDB" id="9797500at2"/>
<dbReference type="PROSITE" id="PS50404">
    <property type="entry name" value="GST_NTER"/>
    <property type="match status" value="1"/>
</dbReference>
<dbReference type="SFLD" id="SFLDS00019">
    <property type="entry name" value="Glutathione_Transferase_(cytos"/>
    <property type="match status" value="1"/>
</dbReference>
<dbReference type="PANTHER" id="PTHR44051">
    <property type="entry name" value="GLUTATHIONE S-TRANSFERASE-RELATED"/>
    <property type="match status" value="1"/>
</dbReference>
<gene>
    <name evidence="2" type="ORF">EHQ69_12550</name>
</gene>
<reference evidence="2" key="1">
    <citation type="journal article" date="2019" name="PLoS Negl. Trop. Dis.">
        <title>Revisiting the worldwide diversity of Leptospira species in the environment.</title>
        <authorList>
            <person name="Vincent A.T."/>
            <person name="Schiettekatte O."/>
            <person name="Bourhy P."/>
            <person name="Veyrier F.J."/>
            <person name="Picardeau M."/>
        </authorList>
    </citation>
    <scope>NUCLEOTIDE SEQUENCE [LARGE SCALE GENOMIC DNA]</scope>
    <source>
        <strain evidence="2">201702422</strain>
    </source>
</reference>
<dbReference type="CDD" id="cd00570">
    <property type="entry name" value="GST_N_family"/>
    <property type="match status" value="1"/>
</dbReference>
<dbReference type="SFLD" id="SFLDG00358">
    <property type="entry name" value="Main_(cytGST)"/>
    <property type="match status" value="1"/>
</dbReference>